<organism evidence="1 2">
    <name type="scientific">Luteolibacter rhizosphaerae</name>
    <dbReference type="NCBI Taxonomy" id="2989719"/>
    <lineage>
        <taxon>Bacteria</taxon>
        <taxon>Pseudomonadati</taxon>
        <taxon>Verrucomicrobiota</taxon>
        <taxon>Verrucomicrobiia</taxon>
        <taxon>Verrucomicrobiales</taxon>
        <taxon>Verrucomicrobiaceae</taxon>
        <taxon>Luteolibacter</taxon>
    </lineage>
</organism>
<sequence length="219" mass="23977">MYRIVAFFACCFVPLLSAQESGKSDLKVRFLAERAPANLGQVELLAGKVRSAGFELPVNHLSEVQSAPARAFSVCQSGKETPLAAVTLPESGKAFIVLLIPAASGYKPVVVPSDASFKPGDVYFYNHSDKPVLGYVGTAKFILEPGKGQTLRPEGAKPEKYYDVGFGVREKEGDRALSTTRWPVDPQQRSYVFFFVNPKTNRLDFRAVDEFVPPEKPAS</sequence>
<name>A0ABT3FXU7_9BACT</name>
<evidence type="ECO:0000313" key="1">
    <source>
        <dbReference type="EMBL" id="MCW1912397.1"/>
    </source>
</evidence>
<reference evidence="1" key="1">
    <citation type="submission" date="2022-10" db="EMBL/GenBank/DDBJ databases">
        <title>Luteolibacter sp. GHJ8, whole genome shotgun sequencing project.</title>
        <authorList>
            <person name="Zhao G."/>
            <person name="Shen L."/>
        </authorList>
    </citation>
    <scope>NUCLEOTIDE SEQUENCE</scope>
    <source>
        <strain evidence="1">GHJ8</strain>
    </source>
</reference>
<protein>
    <submittedName>
        <fullName evidence="1">Uncharacterized protein</fullName>
    </submittedName>
</protein>
<accession>A0ABT3FXU7</accession>
<dbReference type="EMBL" id="JAPDDR010000001">
    <property type="protein sequence ID" value="MCW1912397.1"/>
    <property type="molecule type" value="Genomic_DNA"/>
</dbReference>
<dbReference type="Proteomes" id="UP001165653">
    <property type="component" value="Unassembled WGS sequence"/>
</dbReference>
<proteinExistence type="predicted"/>
<keyword evidence="2" id="KW-1185">Reference proteome</keyword>
<dbReference type="RefSeq" id="WP_264510746.1">
    <property type="nucleotide sequence ID" value="NZ_JAPDDR010000001.1"/>
</dbReference>
<gene>
    <name evidence="1" type="ORF">OJ996_02360</name>
</gene>
<comment type="caution">
    <text evidence="1">The sequence shown here is derived from an EMBL/GenBank/DDBJ whole genome shotgun (WGS) entry which is preliminary data.</text>
</comment>
<evidence type="ECO:0000313" key="2">
    <source>
        <dbReference type="Proteomes" id="UP001165653"/>
    </source>
</evidence>